<proteinExistence type="predicted"/>
<protein>
    <submittedName>
        <fullName evidence="1">Uncharacterized protein</fullName>
    </submittedName>
</protein>
<gene>
    <name evidence="1" type="ORF">EPJ76_12145</name>
</gene>
<dbReference type="RefSeq" id="WP_147532123.1">
    <property type="nucleotide sequence ID" value="NZ_SAYI01000023.1"/>
</dbReference>
<evidence type="ECO:0000313" key="2">
    <source>
        <dbReference type="Proteomes" id="UP000322327"/>
    </source>
</evidence>
<evidence type="ECO:0000313" key="1">
    <source>
        <dbReference type="EMBL" id="TXJ53452.1"/>
    </source>
</evidence>
<comment type="caution">
    <text evidence="1">The sequence shown here is derived from an EMBL/GenBank/DDBJ whole genome shotgun (WGS) entry which is preliminary data.</text>
</comment>
<reference evidence="1 2" key="1">
    <citation type="journal article" date="1992" name="Lakartidningen">
        <title>[Penicillin V and not amoxicillin is the first choice preparation in acute otitis].</title>
        <authorList>
            <person name="Kamme C."/>
            <person name="Lundgren K."/>
            <person name="Prellner K."/>
        </authorList>
    </citation>
    <scope>NUCLEOTIDE SEQUENCE [LARGE SCALE GENOMIC DNA]</scope>
    <source>
        <strain evidence="1 2">PC3053II</strain>
    </source>
</reference>
<sequence length="261" mass="31542">MIGFKDLLRLTNIFNFKLAIENLFGDIRRTIEKYKKATLHEVFKEKVFTSIGHKIEDRRINPKLLEECEKFIDNLYKYINYEYCEEIDDYIYKMGLIITVNEQKDARRFGLYWYYTKKEKILDKLFFIDEEPSIMEIKDYFGCEREERPEQLEILGEKTIEILEKCKRNMEKILYSARVLDKKTKSIGIIRIIFDNDNLSAMFHRLEILYALHNIFFEKLKTVRKKTGQYILVGCLGNFVFSEYNFQKREDENGDIYYISE</sequence>
<accession>A0A5C8FUZ7</accession>
<name>A0A5C8FUZ7_9SPIR</name>
<dbReference type="AlphaFoldDB" id="A0A5C8FUZ7"/>
<organism evidence="1 2">
    <name type="scientific">Brachyspira aalborgi</name>
    <dbReference type="NCBI Taxonomy" id="29522"/>
    <lineage>
        <taxon>Bacteria</taxon>
        <taxon>Pseudomonadati</taxon>
        <taxon>Spirochaetota</taxon>
        <taxon>Spirochaetia</taxon>
        <taxon>Brachyspirales</taxon>
        <taxon>Brachyspiraceae</taxon>
        <taxon>Brachyspira</taxon>
    </lineage>
</organism>
<dbReference type="EMBL" id="SAYI01000023">
    <property type="protein sequence ID" value="TXJ53452.1"/>
    <property type="molecule type" value="Genomic_DNA"/>
</dbReference>
<dbReference type="Proteomes" id="UP000322327">
    <property type="component" value="Unassembled WGS sequence"/>
</dbReference>